<dbReference type="PANTHER" id="PTHR47706">
    <property type="entry name" value="NMRA-LIKE FAMILY PROTEIN"/>
    <property type="match status" value="1"/>
</dbReference>
<keyword evidence="1" id="KW-0521">NADP</keyword>
<keyword evidence="5" id="KW-1185">Reference proteome</keyword>
<dbReference type="AlphaFoldDB" id="A0A9W4UVX9"/>
<reference evidence="4" key="1">
    <citation type="submission" date="2023-01" db="EMBL/GenBank/DDBJ databases">
        <authorList>
            <person name="Van Ghelder C."/>
            <person name="Rancurel C."/>
        </authorList>
    </citation>
    <scope>NUCLEOTIDE SEQUENCE</scope>
    <source>
        <strain evidence="4">CNCM I-4278</strain>
    </source>
</reference>
<dbReference type="Pfam" id="PF05368">
    <property type="entry name" value="NmrA"/>
    <property type="match status" value="1"/>
</dbReference>
<organism evidence="4 5">
    <name type="scientific">Periconia digitata</name>
    <dbReference type="NCBI Taxonomy" id="1303443"/>
    <lineage>
        <taxon>Eukaryota</taxon>
        <taxon>Fungi</taxon>
        <taxon>Dikarya</taxon>
        <taxon>Ascomycota</taxon>
        <taxon>Pezizomycotina</taxon>
        <taxon>Dothideomycetes</taxon>
        <taxon>Pleosporomycetidae</taxon>
        <taxon>Pleosporales</taxon>
        <taxon>Massarineae</taxon>
        <taxon>Periconiaceae</taxon>
        <taxon>Periconia</taxon>
    </lineage>
</organism>
<protein>
    <recommendedName>
        <fullName evidence="3">NmrA-like domain-containing protein</fullName>
    </recommendedName>
</protein>
<dbReference type="Gene3D" id="3.40.50.720">
    <property type="entry name" value="NAD(P)-binding Rossmann-like Domain"/>
    <property type="match status" value="1"/>
</dbReference>
<dbReference type="InterPro" id="IPR036291">
    <property type="entry name" value="NAD(P)-bd_dom_sf"/>
</dbReference>
<dbReference type="OrthoDB" id="9974981at2759"/>
<evidence type="ECO:0000256" key="2">
    <source>
        <dbReference type="ARBA" id="ARBA00023002"/>
    </source>
</evidence>
<comment type="caution">
    <text evidence="4">The sequence shown here is derived from an EMBL/GenBank/DDBJ whole genome shotgun (WGS) entry which is preliminary data.</text>
</comment>
<accession>A0A9W4UVX9</accession>
<dbReference type="Proteomes" id="UP001152607">
    <property type="component" value="Unassembled WGS sequence"/>
</dbReference>
<evidence type="ECO:0000256" key="1">
    <source>
        <dbReference type="ARBA" id="ARBA00022857"/>
    </source>
</evidence>
<dbReference type="SUPFAM" id="SSF51735">
    <property type="entry name" value="NAD(P)-binding Rossmann-fold domains"/>
    <property type="match status" value="1"/>
</dbReference>
<dbReference type="Gene3D" id="3.90.25.10">
    <property type="entry name" value="UDP-galactose 4-epimerase, domain 1"/>
    <property type="match status" value="1"/>
</dbReference>
<evidence type="ECO:0000313" key="5">
    <source>
        <dbReference type="Proteomes" id="UP001152607"/>
    </source>
</evidence>
<evidence type="ECO:0000313" key="4">
    <source>
        <dbReference type="EMBL" id="CAI6342162.1"/>
    </source>
</evidence>
<dbReference type="InterPro" id="IPR008030">
    <property type="entry name" value="NmrA-like"/>
</dbReference>
<sequence>MTSPSVLLIGASGYLGRPILKELLRQRSLFKRIAILADESRAHKFSEDKLSGIEVVVGSFTDPTSFLGFDTVLSLLGNHAMKLQPEIIDAAVQGGITEFYPSEFGSDISQGDYLTNRYWRDKHITRQHLRTTAALNPTFNYTFIIVGGFIELALEPLFGTDIVNKNFTFYGTPEKAESLTAVADVARYTLESILLPKSPTQERQFRVPGGLWKWGDIIDTLEKVQGATYTRDFRPRQEAIDKAKECEKNGDVDDELAYSLRAIMGDPNAEGVPKPWDNEQFSFQPQTLEVTLKEFFAKH</sequence>
<keyword evidence="2" id="KW-0560">Oxidoreductase</keyword>
<name>A0A9W4UVX9_9PLEO</name>
<proteinExistence type="predicted"/>
<evidence type="ECO:0000259" key="3">
    <source>
        <dbReference type="Pfam" id="PF05368"/>
    </source>
</evidence>
<dbReference type="InterPro" id="IPR051609">
    <property type="entry name" value="NmrA/Isoflavone_reductase-like"/>
</dbReference>
<dbReference type="PANTHER" id="PTHR47706:SF11">
    <property type="entry name" value="ISOFLAVONE REDUCTASE FAMILY PROTEIN (AFU_ORTHOLOGUE AFUA_1G12510)"/>
    <property type="match status" value="1"/>
</dbReference>
<gene>
    <name evidence="4" type="ORF">PDIGIT_LOCUS15365</name>
</gene>
<feature type="domain" description="NmrA-like" evidence="3">
    <location>
        <begin position="5"/>
        <end position="240"/>
    </location>
</feature>
<dbReference type="GO" id="GO:0016491">
    <property type="term" value="F:oxidoreductase activity"/>
    <property type="evidence" value="ECO:0007669"/>
    <property type="project" value="UniProtKB-KW"/>
</dbReference>
<dbReference type="EMBL" id="CAOQHR010000013">
    <property type="protein sequence ID" value="CAI6342162.1"/>
    <property type="molecule type" value="Genomic_DNA"/>
</dbReference>